<evidence type="ECO:0000256" key="1">
    <source>
        <dbReference type="SAM" id="MobiDB-lite"/>
    </source>
</evidence>
<feature type="region of interest" description="Disordered" evidence="1">
    <location>
        <begin position="39"/>
        <end position="58"/>
    </location>
</feature>
<keyword evidence="2" id="KW-0812">Transmembrane</keyword>
<keyword evidence="2" id="KW-1133">Transmembrane helix</keyword>
<evidence type="ECO:0000256" key="2">
    <source>
        <dbReference type="SAM" id="Phobius"/>
    </source>
</evidence>
<evidence type="ECO:0000313" key="3">
    <source>
        <dbReference type="EMBL" id="KIK99185.1"/>
    </source>
</evidence>
<name>A0A0D0ECD6_9AGAM</name>
<dbReference type="Proteomes" id="UP000054538">
    <property type="component" value="Unassembled WGS sequence"/>
</dbReference>
<organism evidence="3 4">
    <name type="scientific">Paxillus rubicundulus Ve08.2h10</name>
    <dbReference type="NCBI Taxonomy" id="930991"/>
    <lineage>
        <taxon>Eukaryota</taxon>
        <taxon>Fungi</taxon>
        <taxon>Dikarya</taxon>
        <taxon>Basidiomycota</taxon>
        <taxon>Agaricomycotina</taxon>
        <taxon>Agaricomycetes</taxon>
        <taxon>Agaricomycetidae</taxon>
        <taxon>Boletales</taxon>
        <taxon>Paxilineae</taxon>
        <taxon>Paxillaceae</taxon>
        <taxon>Paxillus</taxon>
    </lineage>
</organism>
<gene>
    <name evidence="3" type="ORF">PAXRUDRAFT_823015</name>
</gene>
<protein>
    <submittedName>
        <fullName evidence="3">Uncharacterized protein</fullName>
    </submittedName>
</protein>
<evidence type="ECO:0000313" key="4">
    <source>
        <dbReference type="Proteomes" id="UP000054538"/>
    </source>
</evidence>
<proteinExistence type="predicted"/>
<dbReference type="EMBL" id="KN824867">
    <property type="protein sequence ID" value="KIK99185.1"/>
    <property type="molecule type" value="Genomic_DNA"/>
</dbReference>
<keyword evidence="4" id="KW-1185">Reference proteome</keyword>
<feature type="transmembrane region" description="Helical" evidence="2">
    <location>
        <begin position="6"/>
        <end position="24"/>
    </location>
</feature>
<dbReference type="HOGENOM" id="CLU_2979767_0_0_1"/>
<feature type="compositionally biased region" description="Polar residues" evidence="1">
    <location>
        <begin position="47"/>
        <end position="58"/>
    </location>
</feature>
<keyword evidence="2" id="KW-0472">Membrane</keyword>
<dbReference type="InParanoid" id="A0A0D0ECD6"/>
<reference evidence="4" key="2">
    <citation type="submission" date="2015-01" db="EMBL/GenBank/DDBJ databases">
        <title>Evolutionary Origins and Diversification of the Mycorrhizal Mutualists.</title>
        <authorList>
            <consortium name="DOE Joint Genome Institute"/>
            <consortium name="Mycorrhizal Genomics Consortium"/>
            <person name="Kohler A."/>
            <person name="Kuo A."/>
            <person name="Nagy L.G."/>
            <person name="Floudas D."/>
            <person name="Copeland A."/>
            <person name="Barry K.W."/>
            <person name="Cichocki N."/>
            <person name="Veneault-Fourrey C."/>
            <person name="LaButti K."/>
            <person name="Lindquist E.A."/>
            <person name="Lipzen A."/>
            <person name="Lundell T."/>
            <person name="Morin E."/>
            <person name="Murat C."/>
            <person name="Riley R."/>
            <person name="Ohm R."/>
            <person name="Sun H."/>
            <person name="Tunlid A."/>
            <person name="Henrissat B."/>
            <person name="Grigoriev I.V."/>
            <person name="Hibbett D.S."/>
            <person name="Martin F."/>
        </authorList>
    </citation>
    <scope>NUCLEOTIDE SEQUENCE [LARGE SCALE GENOMIC DNA]</scope>
    <source>
        <strain evidence="4">Ve08.2h10</strain>
    </source>
</reference>
<dbReference type="AlphaFoldDB" id="A0A0D0ECD6"/>
<reference evidence="3 4" key="1">
    <citation type="submission" date="2014-04" db="EMBL/GenBank/DDBJ databases">
        <authorList>
            <consortium name="DOE Joint Genome Institute"/>
            <person name="Kuo A."/>
            <person name="Kohler A."/>
            <person name="Jargeat P."/>
            <person name="Nagy L.G."/>
            <person name="Floudas D."/>
            <person name="Copeland A."/>
            <person name="Barry K.W."/>
            <person name="Cichocki N."/>
            <person name="Veneault-Fourrey C."/>
            <person name="LaButti K."/>
            <person name="Lindquist E.A."/>
            <person name="Lipzen A."/>
            <person name="Lundell T."/>
            <person name="Morin E."/>
            <person name="Murat C."/>
            <person name="Sun H."/>
            <person name="Tunlid A."/>
            <person name="Henrissat B."/>
            <person name="Grigoriev I.V."/>
            <person name="Hibbett D.S."/>
            <person name="Martin F."/>
            <person name="Nordberg H.P."/>
            <person name="Cantor M.N."/>
            <person name="Hua S.X."/>
        </authorList>
    </citation>
    <scope>NUCLEOTIDE SEQUENCE [LARGE SCALE GENOMIC DNA]</scope>
    <source>
        <strain evidence="3 4">Ve08.2h10</strain>
    </source>
</reference>
<accession>A0A0D0ECD6</accession>
<sequence length="58" mass="6892">MNHHKLLMCIAGLTLAGGASFLYVKRVLTDRRRRLYEEEDRLREQSNAHTQEIIQRRP</sequence>